<evidence type="ECO:0000313" key="4">
    <source>
        <dbReference type="Proteomes" id="UP000250043"/>
    </source>
</evidence>
<dbReference type="PANTHER" id="PTHR34883">
    <property type="entry name" value="SERINE-RICH PROTEIN, PUTATIVE-RELATED-RELATED"/>
    <property type="match status" value="1"/>
</dbReference>
<evidence type="ECO:0000256" key="1">
    <source>
        <dbReference type="SAM" id="MobiDB-lite"/>
    </source>
</evidence>
<protein>
    <recommendedName>
        <fullName evidence="5">Phytocyanin domain-containing protein</fullName>
    </recommendedName>
</protein>
<reference evidence="3 4" key="1">
    <citation type="submission" date="2016-07" db="EMBL/GenBank/DDBJ databases">
        <title>Draft genome of the white-rot fungus Obba rivulosa 3A-2.</title>
        <authorList>
            <consortium name="DOE Joint Genome Institute"/>
            <person name="Miettinen O."/>
            <person name="Riley R."/>
            <person name="Acob R."/>
            <person name="Barry K."/>
            <person name="Cullen D."/>
            <person name="De Vries R."/>
            <person name="Hainaut M."/>
            <person name="Hatakka A."/>
            <person name="Henrissat B."/>
            <person name="Hilden K."/>
            <person name="Kuo R."/>
            <person name="Labutti K."/>
            <person name="Lipzen A."/>
            <person name="Makela M.R."/>
            <person name="Sandor L."/>
            <person name="Spatafora J.W."/>
            <person name="Grigoriev I.V."/>
            <person name="Hibbett D.S."/>
        </authorList>
    </citation>
    <scope>NUCLEOTIDE SEQUENCE [LARGE SCALE GENOMIC DNA]</scope>
    <source>
        <strain evidence="3 4">3A-2</strain>
    </source>
</reference>
<dbReference type="SUPFAM" id="SSF49503">
    <property type="entry name" value="Cupredoxins"/>
    <property type="match status" value="1"/>
</dbReference>
<dbReference type="AlphaFoldDB" id="A0A8E2ARW1"/>
<dbReference type="PANTHER" id="PTHR34883:SF15">
    <property type="entry name" value="EXTRACELLULAR SERINE-RICH PROTEIN"/>
    <property type="match status" value="1"/>
</dbReference>
<feature type="compositionally biased region" description="Low complexity" evidence="1">
    <location>
        <begin position="146"/>
        <end position="186"/>
    </location>
</feature>
<organism evidence="3 4">
    <name type="scientific">Obba rivulosa</name>
    <dbReference type="NCBI Taxonomy" id="1052685"/>
    <lineage>
        <taxon>Eukaryota</taxon>
        <taxon>Fungi</taxon>
        <taxon>Dikarya</taxon>
        <taxon>Basidiomycota</taxon>
        <taxon>Agaricomycotina</taxon>
        <taxon>Agaricomycetes</taxon>
        <taxon>Polyporales</taxon>
        <taxon>Gelatoporiaceae</taxon>
        <taxon>Obba</taxon>
    </lineage>
</organism>
<keyword evidence="2" id="KW-0732">Signal</keyword>
<evidence type="ECO:0000256" key="2">
    <source>
        <dbReference type="SAM" id="SignalP"/>
    </source>
</evidence>
<dbReference type="OrthoDB" id="1921208at2759"/>
<keyword evidence="4" id="KW-1185">Reference proteome</keyword>
<gene>
    <name evidence="3" type="ORF">OBBRIDRAFT_734922</name>
</gene>
<sequence>MRLSTFVAALLPVGAALAQGTVWTVKVGENGTLTYDPPSVNASVGDTIAFQFLAKNHTVTQSTFANPCQNFTNPDGSPGIDSGFKFVNASDTTSFPQWSFTLNNASAPLWFYCRQTGHCESGMVFAVNPTPQKTYAQFLANAMSTNSTNSTTSATNGTSSSSSASGGSSASGSGSGTTSPSASATGKPDNGAGAVRLGGAAIAMTAMGVVAGVLL</sequence>
<dbReference type="EMBL" id="KV722459">
    <property type="protein sequence ID" value="OCH88189.1"/>
    <property type="molecule type" value="Genomic_DNA"/>
</dbReference>
<feature type="region of interest" description="Disordered" evidence="1">
    <location>
        <begin position="146"/>
        <end position="188"/>
    </location>
</feature>
<evidence type="ECO:0000313" key="3">
    <source>
        <dbReference type="EMBL" id="OCH88189.1"/>
    </source>
</evidence>
<dbReference type="Proteomes" id="UP000250043">
    <property type="component" value="Unassembled WGS sequence"/>
</dbReference>
<feature type="chain" id="PRO_5034456087" description="Phytocyanin domain-containing protein" evidence="2">
    <location>
        <begin position="19"/>
        <end position="215"/>
    </location>
</feature>
<proteinExistence type="predicted"/>
<dbReference type="InterPro" id="IPR008972">
    <property type="entry name" value="Cupredoxin"/>
</dbReference>
<dbReference type="Gene3D" id="2.60.40.420">
    <property type="entry name" value="Cupredoxins - blue copper proteins"/>
    <property type="match status" value="1"/>
</dbReference>
<dbReference type="InterPro" id="IPR052953">
    <property type="entry name" value="Ser-rich/MCO-related"/>
</dbReference>
<name>A0A8E2ARW1_9APHY</name>
<dbReference type="CDD" id="cd00920">
    <property type="entry name" value="Cupredoxin"/>
    <property type="match status" value="1"/>
</dbReference>
<evidence type="ECO:0008006" key="5">
    <source>
        <dbReference type="Google" id="ProtNLM"/>
    </source>
</evidence>
<accession>A0A8E2ARW1</accession>
<feature type="signal peptide" evidence="2">
    <location>
        <begin position="1"/>
        <end position="18"/>
    </location>
</feature>